<dbReference type="OrthoDB" id="1956457at2"/>
<accession>A0A1I0D8L8</accession>
<dbReference type="EMBL" id="FOHU01000007">
    <property type="protein sequence ID" value="SET27873.1"/>
    <property type="molecule type" value="Genomic_DNA"/>
</dbReference>
<feature type="transmembrane region" description="Helical" evidence="1">
    <location>
        <begin position="40"/>
        <end position="56"/>
    </location>
</feature>
<name>A0A1I0D8L8_9FIRM</name>
<dbReference type="STRING" id="426128.SAMN05660297_01889"/>
<sequence>MDYVHTGVFLMTEWVKTFLIFTIVDRIIVGQKIIDNFKNHNTYIASLLVAAFLIITRTQQLSIGSMLFWGIIIMICYQIIKKIKDVFIKS</sequence>
<evidence type="ECO:0000313" key="2">
    <source>
        <dbReference type="EMBL" id="SET27873.1"/>
    </source>
</evidence>
<feature type="transmembrane region" description="Helical" evidence="1">
    <location>
        <begin position="62"/>
        <end position="80"/>
    </location>
</feature>
<protein>
    <submittedName>
        <fullName evidence="2">Uncharacterized protein</fullName>
    </submittedName>
</protein>
<feature type="transmembrane region" description="Helical" evidence="1">
    <location>
        <begin position="6"/>
        <end position="28"/>
    </location>
</feature>
<keyword evidence="3" id="KW-1185">Reference proteome</keyword>
<dbReference type="RefSeq" id="WP_090442799.1">
    <property type="nucleotide sequence ID" value="NZ_FOHU01000007.1"/>
</dbReference>
<organism evidence="2 3">
    <name type="scientific">Natronincola peptidivorans</name>
    <dbReference type="NCBI Taxonomy" id="426128"/>
    <lineage>
        <taxon>Bacteria</taxon>
        <taxon>Bacillati</taxon>
        <taxon>Bacillota</taxon>
        <taxon>Clostridia</taxon>
        <taxon>Peptostreptococcales</taxon>
        <taxon>Natronincolaceae</taxon>
        <taxon>Natronincola</taxon>
    </lineage>
</organism>
<gene>
    <name evidence="2" type="ORF">SAMN05660297_01889</name>
</gene>
<keyword evidence="1" id="KW-1133">Transmembrane helix</keyword>
<evidence type="ECO:0000256" key="1">
    <source>
        <dbReference type="SAM" id="Phobius"/>
    </source>
</evidence>
<reference evidence="2 3" key="1">
    <citation type="submission" date="2016-10" db="EMBL/GenBank/DDBJ databases">
        <authorList>
            <person name="de Groot N.N."/>
        </authorList>
    </citation>
    <scope>NUCLEOTIDE SEQUENCE [LARGE SCALE GENOMIC DNA]</scope>
    <source>
        <strain evidence="2 3">DSM 18979</strain>
    </source>
</reference>
<dbReference type="AlphaFoldDB" id="A0A1I0D8L8"/>
<dbReference type="Proteomes" id="UP000199568">
    <property type="component" value="Unassembled WGS sequence"/>
</dbReference>
<evidence type="ECO:0000313" key="3">
    <source>
        <dbReference type="Proteomes" id="UP000199568"/>
    </source>
</evidence>
<proteinExistence type="predicted"/>
<keyword evidence="1" id="KW-0472">Membrane</keyword>
<keyword evidence="1" id="KW-0812">Transmembrane</keyword>